<gene>
    <name evidence="1" type="ORF">E2C01_038468</name>
</gene>
<dbReference type="Proteomes" id="UP000324222">
    <property type="component" value="Unassembled WGS sequence"/>
</dbReference>
<protein>
    <submittedName>
        <fullName evidence="1">Uncharacterized protein</fullName>
    </submittedName>
</protein>
<dbReference type="EMBL" id="VSRR010006438">
    <property type="protein sequence ID" value="MPC44788.1"/>
    <property type="molecule type" value="Genomic_DNA"/>
</dbReference>
<proteinExistence type="predicted"/>
<sequence length="147" mass="16361">MGVGEVECEGEVRSRLRPPVAGSVKCHSRLLLPTIVHNLLRHLTMVSSVLSLCRHPAVPSIHTLYHVVMGALLKSRKLDYNEDGGYFFGNRCPECGSPTCTQTVDRIRTRALGDPSDPKARMVPLYHGGPKILSWLLMDLFHAQDFL</sequence>
<evidence type="ECO:0000313" key="2">
    <source>
        <dbReference type="Proteomes" id="UP000324222"/>
    </source>
</evidence>
<organism evidence="1 2">
    <name type="scientific">Portunus trituberculatus</name>
    <name type="common">Swimming crab</name>
    <name type="synonym">Neptunus trituberculatus</name>
    <dbReference type="NCBI Taxonomy" id="210409"/>
    <lineage>
        <taxon>Eukaryota</taxon>
        <taxon>Metazoa</taxon>
        <taxon>Ecdysozoa</taxon>
        <taxon>Arthropoda</taxon>
        <taxon>Crustacea</taxon>
        <taxon>Multicrustacea</taxon>
        <taxon>Malacostraca</taxon>
        <taxon>Eumalacostraca</taxon>
        <taxon>Eucarida</taxon>
        <taxon>Decapoda</taxon>
        <taxon>Pleocyemata</taxon>
        <taxon>Brachyura</taxon>
        <taxon>Eubrachyura</taxon>
        <taxon>Portunoidea</taxon>
        <taxon>Portunidae</taxon>
        <taxon>Portuninae</taxon>
        <taxon>Portunus</taxon>
    </lineage>
</organism>
<reference evidence="1 2" key="1">
    <citation type="submission" date="2019-05" db="EMBL/GenBank/DDBJ databases">
        <title>Another draft genome of Portunus trituberculatus and its Hox gene families provides insights of decapod evolution.</title>
        <authorList>
            <person name="Jeong J.-H."/>
            <person name="Song I."/>
            <person name="Kim S."/>
            <person name="Choi T."/>
            <person name="Kim D."/>
            <person name="Ryu S."/>
            <person name="Kim W."/>
        </authorList>
    </citation>
    <scope>NUCLEOTIDE SEQUENCE [LARGE SCALE GENOMIC DNA]</scope>
    <source>
        <tissue evidence="1">Muscle</tissue>
    </source>
</reference>
<evidence type="ECO:0000313" key="1">
    <source>
        <dbReference type="EMBL" id="MPC44788.1"/>
    </source>
</evidence>
<keyword evidence="2" id="KW-1185">Reference proteome</keyword>
<accession>A0A5B7FIL8</accession>
<name>A0A5B7FIL8_PORTR</name>
<comment type="caution">
    <text evidence="1">The sequence shown here is derived from an EMBL/GenBank/DDBJ whole genome shotgun (WGS) entry which is preliminary data.</text>
</comment>
<dbReference type="AlphaFoldDB" id="A0A5B7FIL8"/>